<feature type="chain" id="PRO_5045892471" description="Lipoprotein" evidence="2">
    <location>
        <begin position="28"/>
        <end position="168"/>
    </location>
</feature>
<feature type="compositionally biased region" description="Basic and acidic residues" evidence="1">
    <location>
        <begin position="154"/>
        <end position="168"/>
    </location>
</feature>
<reference evidence="3 4" key="1">
    <citation type="submission" date="2019-12" db="EMBL/GenBank/DDBJ databases">
        <title>Genomic-based taxomic classification of the family Erythrobacteraceae.</title>
        <authorList>
            <person name="Xu L."/>
        </authorList>
    </citation>
    <scope>NUCLEOTIDE SEQUENCE [LARGE SCALE GENOMIC DNA]</scope>
    <source>
        <strain evidence="3 4">H32</strain>
    </source>
</reference>
<keyword evidence="4" id="KW-1185">Reference proteome</keyword>
<dbReference type="Proteomes" id="UP000444401">
    <property type="component" value="Unassembled WGS sequence"/>
</dbReference>
<evidence type="ECO:0000256" key="1">
    <source>
        <dbReference type="SAM" id="MobiDB-lite"/>
    </source>
</evidence>
<organism evidence="3 4">
    <name type="scientific">Pelagerythrobacter marinus</name>
    <dbReference type="NCBI Taxonomy" id="538382"/>
    <lineage>
        <taxon>Bacteria</taxon>
        <taxon>Pseudomonadati</taxon>
        <taxon>Pseudomonadota</taxon>
        <taxon>Alphaproteobacteria</taxon>
        <taxon>Sphingomonadales</taxon>
        <taxon>Erythrobacteraceae</taxon>
        <taxon>Pelagerythrobacter</taxon>
    </lineage>
</organism>
<dbReference type="EMBL" id="WTYO01000002">
    <property type="protein sequence ID" value="MXO68037.1"/>
    <property type="molecule type" value="Genomic_DNA"/>
</dbReference>
<evidence type="ECO:0000313" key="4">
    <source>
        <dbReference type="Proteomes" id="UP000444401"/>
    </source>
</evidence>
<evidence type="ECO:0008006" key="5">
    <source>
        <dbReference type="Google" id="ProtNLM"/>
    </source>
</evidence>
<evidence type="ECO:0000256" key="2">
    <source>
        <dbReference type="SAM" id="SignalP"/>
    </source>
</evidence>
<accession>A0ABW9UVV1</accession>
<sequence>MKPSDDMPMKRARIVAGVAAFAAAGCAALTGAGPGSSARDCFDALVLAEVVGQVPGDFPDPEYNGHVMSWPYFIDLRIERVVAGQIIDGEIAALSVQHSYWRDDLGTRKWWLRRNAQGTYNILRIEGGARPGMCPAGEAPAPAYLTPGPGQTLDDLRKAAEQRHGSRP</sequence>
<evidence type="ECO:0000313" key="3">
    <source>
        <dbReference type="EMBL" id="MXO68037.1"/>
    </source>
</evidence>
<keyword evidence="2" id="KW-0732">Signal</keyword>
<comment type="caution">
    <text evidence="3">The sequence shown here is derived from an EMBL/GenBank/DDBJ whole genome shotgun (WGS) entry which is preliminary data.</text>
</comment>
<feature type="region of interest" description="Disordered" evidence="1">
    <location>
        <begin position="137"/>
        <end position="168"/>
    </location>
</feature>
<protein>
    <recommendedName>
        <fullName evidence="5">Lipoprotein</fullName>
    </recommendedName>
</protein>
<proteinExistence type="predicted"/>
<dbReference type="RefSeq" id="WP_160732703.1">
    <property type="nucleotide sequence ID" value="NZ_WTYO01000002.1"/>
</dbReference>
<feature type="signal peptide" evidence="2">
    <location>
        <begin position="1"/>
        <end position="27"/>
    </location>
</feature>
<gene>
    <name evidence="3" type="ORF">GRI72_04230</name>
</gene>
<name>A0ABW9UVV1_9SPHN</name>
<dbReference type="PROSITE" id="PS51257">
    <property type="entry name" value="PROKAR_LIPOPROTEIN"/>
    <property type="match status" value="1"/>
</dbReference>